<feature type="domain" description="Glycosyltransferase 2-like" evidence="1">
    <location>
        <begin position="12"/>
        <end position="130"/>
    </location>
</feature>
<dbReference type="Gene3D" id="3.90.550.10">
    <property type="entry name" value="Spore Coat Polysaccharide Biosynthesis Protein SpsA, Chain A"/>
    <property type="match status" value="1"/>
</dbReference>
<dbReference type="EMBL" id="BONP01000006">
    <property type="protein sequence ID" value="GIG39636.1"/>
    <property type="molecule type" value="Genomic_DNA"/>
</dbReference>
<reference evidence="2 3" key="1">
    <citation type="submission" date="2021-01" db="EMBL/GenBank/DDBJ databases">
        <title>Whole genome shotgun sequence of Cellulomonas phragmiteti NBRC 110785.</title>
        <authorList>
            <person name="Komaki H."/>
            <person name="Tamura T."/>
        </authorList>
    </citation>
    <scope>NUCLEOTIDE SEQUENCE [LARGE SCALE GENOMIC DNA]</scope>
    <source>
        <strain evidence="2 3">NBRC 110785</strain>
    </source>
</reference>
<dbReference type="Pfam" id="PF00535">
    <property type="entry name" value="Glycos_transf_2"/>
    <property type="match status" value="1"/>
</dbReference>
<name>A0ABQ4DL28_9CELL</name>
<dbReference type="PANTHER" id="PTHR43685">
    <property type="entry name" value="GLYCOSYLTRANSFERASE"/>
    <property type="match status" value="1"/>
</dbReference>
<dbReference type="InterPro" id="IPR050834">
    <property type="entry name" value="Glycosyltransf_2"/>
</dbReference>
<dbReference type="RefSeq" id="WP_239069104.1">
    <property type="nucleotide sequence ID" value="NZ_BONP01000006.1"/>
</dbReference>
<evidence type="ECO:0000313" key="3">
    <source>
        <dbReference type="Proteomes" id="UP000614741"/>
    </source>
</evidence>
<gene>
    <name evidence="2" type="ORF">Cph01nite_13980</name>
</gene>
<dbReference type="PANTHER" id="PTHR43685:SF13">
    <property type="entry name" value="O ANTIGEN BIOSYNTHESIS RHAMNOSYLTRANSFERASE RFBN"/>
    <property type="match status" value="1"/>
</dbReference>
<dbReference type="InterPro" id="IPR029044">
    <property type="entry name" value="Nucleotide-diphossugar_trans"/>
</dbReference>
<evidence type="ECO:0000259" key="1">
    <source>
        <dbReference type="Pfam" id="PF00535"/>
    </source>
</evidence>
<sequence>MTGVDRGAARVSVCMATFRGARWVEEQIASVLAELGPDDELVVVDDASDDATPQVLEALRDPRVRVLPQSVNRGYVRTFEAALQAARGDVLLLADQDDVWVPGRLARMVDDLAAGDVVATNLATLGGPDAIPGPYGQRAWRLRGKVGGRGARDVLGVLAGNRPYFGCAMGVRREALDVLLPFPDFLVESHDLWIALYGNLTGSMVHDETVSVLRRYHEDNTSPARPRGVRAAVGSRLLLLRCLVELGRRVRRRRAGR</sequence>
<evidence type="ECO:0000313" key="2">
    <source>
        <dbReference type="EMBL" id="GIG39636.1"/>
    </source>
</evidence>
<dbReference type="SUPFAM" id="SSF53448">
    <property type="entry name" value="Nucleotide-diphospho-sugar transferases"/>
    <property type="match status" value="1"/>
</dbReference>
<keyword evidence="3" id="KW-1185">Reference proteome</keyword>
<dbReference type="Proteomes" id="UP000614741">
    <property type="component" value="Unassembled WGS sequence"/>
</dbReference>
<dbReference type="InterPro" id="IPR001173">
    <property type="entry name" value="Glyco_trans_2-like"/>
</dbReference>
<protein>
    <recommendedName>
        <fullName evidence="1">Glycosyltransferase 2-like domain-containing protein</fullName>
    </recommendedName>
</protein>
<comment type="caution">
    <text evidence="2">The sequence shown here is derived from an EMBL/GenBank/DDBJ whole genome shotgun (WGS) entry which is preliminary data.</text>
</comment>
<proteinExistence type="predicted"/>
<accession>A0ABQ4DL28</accession>
<organism evidence="2 3">
    <name type="scientific">Cellulomonas phragmiteti</name>
    <dbReference type="NCBI Taxonomy" id="478780"/>
    <lineage>
        <taxon>Bacteria</taxon>
        <taxon>Bacillati</taxon>
        <taxon>Actinomycetota</taxon>
        <taxon>Actinomycetes</taxon>
        <taxon>Micrococcales</taxon>
        <taxon>Cellulomonadaceae</taxon>
        <taxon>Cellulomonas</taxon>
    </lineage>
</organism>